<dbReference type="GO" id="GO:0005737">
    <property type="term" value="C:cytoplasm"/>
    <property type="evidence" value="ECO:0007669"/>
    <property type="project" value="UniProtKB-SubCell"/>
</dbReference>
<dbReference type="Gene3D" id="1.20.5.4570">
    <property type="match status" value="1"/>
</dbReference>
<feature type="binding site" evidence="1">
    <location>
        <position position="209"/>
    </location>
    <ligand>
        <name>Mn(2+)</name>
        <dbReference type="ChEBI" id="CHEBI:29035"/>
    </ligand>
</feature>
<feature type="binding site" evidence="1">
    <location>
        <position position="451"/>
    </location>
    <ligand>
        <name>prenylated FMN</name>
        <dbReference type="ChEBI" id="CHEBI:87746"/>
    </ligand>
</feature>
<evidence type="ECO:0000313" key="5">
    <source>
        <dbReference type="EMBL" id="KAF5585424.1"/>
    </source>
</evidence>
<dbReference type="GO" id="GO:0033494">
    <property type="term" value="P:ferulate metabolic process"/>
    <property type="evidence" value="ECO:0007669"/>
    <property type="project" value="UniProtKB-UniRule"/>
</dbReference>
<comment type="subcellular location">
    <subcellularLocation>
        <location evidence="1">Cytoplasm</location>
    </subcellularLocation>
</comment>
<dbReference type="Gene3D" id="3.40.1670.10">
    <property type="entry name" value="UbiD C-terminal domain-like"/>
    <property type="match status" value="1"/>
</dbReference>
<proteinExistence type="inferred from homology"/>
<keyword evidence="6" id="KW-1185">Reference proteome</keyword>
<dbReference type="GO" id="GO:0016831">
    <property type="term" value="F:carboxy-lyase activity"/>
    <property type="evidence" value="ECO:0007669"/>
    <property type="project" value="UniProtKB-UniRule"/>
</dbReference>
<dbReference type="EMBL" id="JAAOAV010000269">
    <property type="protein sequence ID" value="KAF5585424.1"/>
    <property type="molecule type" value="Genomic_DNA"/>
</dbReference>
<comment type="catalytic activity">
    <reaction evidence="1">
        <text>(E)-4-coumarate + H(+) = 4-vinylphenol + CO2</text>
        <dbReference type="Rhea" id="RHEA:33227"/>
        <dbReference type="ChEBI" id="CHEBI:1883"/>
        <dbReference type="ChEBI" id="CHEBI:12876"/>
        <dbReference type="ChEBI" id="CHEBI:15378"/>
        <dbReference type="ChEBI" id="CHEBI:16526"/>
        <dbReference type="EC" id="4.1.1.102"/>
    </reaction>
</comment>
<feature type="domain" description="3-octaprenyl-4-hydroxybenzoate carboxy-lyase-like Rift-related" evidence="2">
    <location>
        <begin position="160"/>
        <end position="359"/>
    </location>
</feature>
<comment type="cofactor">
    <cofactor evidence="1">
        <name>prenylated FMN</name>
        <dbReference type="ChEBI" id="CHEBI:87746"/>
    </cofactor>
    <text evidence="1">Binds 1 prenylated FMN per subunit.</text>
</comment>
<evidence type="ECO:0000259" key="3">
    <source>
        <dbReference type="Pfam" id="PF20695"/>
    </source>
</evidence>
<comment type="caution">
    <text evidence="5">The sequence shown here is derived from an EMBL/GenBank/DDBJ whole genome shotgun (WGS) entry which is preliminary data.</text>
</comment>
<dbReference type="AlphaFoldDB" id="A0A8H5L649"/>
<dbReference type="Pfam" id="PF01977">
    <property type="entry name" value="UbiD"/>
    <property type="match status" value="1"/>
</dbReference>
<dbReference type="OrthoDB" id="4878259at2759"/>
<keyword evidence="1" id="KW-0464">Manganese</keyword>
<keyword evidence="1" id="KW-0210">Decarboxylase</keyword>
<keyword evidence="1 5" id="KW-0456">Lyase</keyword>
<comment type="similarity">
    <text evidence="1">Belongs to the UbiD family. UbiD-like/FDC subfamily.</text>
</comment>
<dbReference type="InterPro" id="IPR002830">
    <property type="entry name" value="UbiD"/>
</dbReference>
<comment type="caution">
    <text evidence="1">Lacks conserved residue(s) required for the propagation of feature annotation.</text>
</comment>
<comment type="subunit">
    <text evidence="1">Homodimer. May form higher order oligomers.</text>
</comment>
<dbReference type="HAMAP" id="MF_01983">
    <property type="entry name" value="UbiD_FDC"/>
    <property type="match status" value="1"/>
</dbReference>
<sequence>MLQAPSKLRLLSPRGLTSTLMDRGRISDAMPYRKRYSTSQGPDPQEAQLDYRKFLDMLRHDNDLVEINTEVDPHLELGAIIRRVSEVNDKAPLFNNIKGARDGLWRVAGNAASLRPNDKDRYGRIARSLGLEPTASWKQICHRWQSGKRAKVLSPNVLPSGPCKDNKIMGDKIDLTTLPVPYLHTGDGGKYIQTYGVHVLQMPDGSWTNWSIFRGMVYDKNRIVCLVGGGQHNSMIRDAWLEAGKKEVPWALAFGVPPAASLAAAMPVPEGVSEAEYVGALVGKPLDLVKCDLNDLFVPANSEIVFEGTFSLTDKAYEGPFEDYMGVIFEGDRRMQPLFTVDAITYRNDAIMPVSVPGRITDESVRSCPPASLYMTILTGDILQHTTAALASAELLELLQRKGLPIKEANCPLETYATWCALQVDIEKLGDMKTSPAELCKRIGDLAFKDKSCMLVNRIILVGDDVDVFDWNDVMWAIVTRCRPGKDETLFEEVRGHPITPYMSHGPHGNPTQGGKVISDCLMPIEYQGKRDFRECSFNKSYPEDVKNKVRAGWKDMGFTVQS</sequence>
<dbReference type="SUPFAM" id="SSF50475">
    <property type="entry name" value="FMN-binding split barrel"/>
    <property type="match status" value="1"/>
</dbReference>
<gene>
    <name evidence="1" type="primary">FDC1</name>
    <name evidence="5" type="ORF">FSUBG_12461</name>
</gene>
<dbReference type="GO" id="GO:0046872">
    <property type="term" value="F:metal ion binding"/>
    <property type="evidence" value="ECO:0007669"/>
    <property type="project" value="UniProtKB-KW"/>
</dbReference>
<keyword evidence="1" id="KW-0963">Cytoplasm</keyword>
<dbReference type="NCBIfam" id="TIGR00148">
    <property type="entry name" value="UbiD family decarboxylase"/>
    <property type="match status" value="1"/>
</dbReference>
<evidence type="ECO:0000256" key="1">
    <source>
        <dbReference type="HAMAP-Rule" id="MF_03196"/>
    </source>
</evidence>
<dbReference type="PANTHER" id="PTHR30108:SF17">
    <property type="entry name" value="FERULIC ACID DECARBOXYLASE 1"/>
    <property type="match status" value="1"/>
</dbReference>
<dbReference type="PANTHER" id="PTHR30108">
    <property type="entry name" value="3-OCTAPRENYL-4-HYDROXYBENZOATE CARBOXY-LYASE-RELATED"/>
    <property type="match status" value="1"/>
</dbReference>
<comment type="catalytic activity">
    <reaction evidence="1">
        <text>(E)-ferulate + H(+) = 2-methoxy-4-vinylphenol + CO2</text>
        <dbReference type="Rhea" id="RHEA:33807"/>
        <dbReference type="ChEBI" id="CHEBI:15378"/>
        <dbReference type="ChEBI" id="CHEBI:16526"/>
        <dbReference type="ChEBI" id="CHEBI:29749"/>
        <dbReference type="ChEBI" id="CHEBI:42438"/>
        <dbReference type="EC" id="4.1.1.102"/>
    </reaction>
</comment>
<feature type="binding site" evidence="1">
    <location>
        <position position="274"/>
    </location>
    <ligand>
        <name>prenylated FMN</name>
        <dbReference type="ChEBI" id="CHEBI:87746"/>
    </ligand>
</feature>
<feature type="binding site" evidence="1">
    <location>
        <begin position="209"/>
        <end position="214"/>
    </location>
    <ligand>
        <name>prenylated FMN</name>
        <dbReference type="ChEBI" id="CHEBI:87746"/>
    </ligand>
</feature>
<evidence type="ECO:0000313" key="6">
    <source>
        <dbReference type="Proteomes" id="UP000547976"/>
    </source>
</evidence>
<dbReference type="InterPro" id="IPR049381">
    <property type="entry name" value="UbiD-like_C"/>
</dbReference>
<dbReference type="InterPro" id="IPR048304">
    <property type="entry name" value="UbiD_Rift_dom"/>
</dbReference>
<accession>A0A8H5L649</accession>
<dbReference type="Pfam" id="PF20695">
    <property type="entry name" value="UbiD_N"/>
    <property type="match status" value="1"/>
</dbReference>
<dbReference type="InterPro" id="IPR032903">
    <property type="entry name" value="FDC-like"/>
</dbReference>
<dbReference type="SUPFAM" id="SSF143968">
    <property type="entry name" value="UbiD C-terminal domain-like"/>
    <property type="match status" value="1"/>
</dbReference>
<evidence type="ECO:0000259" key="4">
    <source>
        <dbReference type="Pfam" id="PF20696"/>
    </source>
</evidence>
<dbReference type="Proteomes" id="UP000547976">
    <property type="component" value="Unassembled WGS sequence"/>
</dbReference>
<dbReference type="InterPro" id="IPR049383">
    <property type="entry name" value="UbiD-like_N"/>
</dbReference>
<dbReference type="GO" id="GO:0046281">
    <property type="term" value="P:cinnamic acid catabolic process"/>
    <property type="evidence" value="ECO:0007669"/>
    <property type="project" value="UniProtKB-UniRule"/>
</dbReference>
<keyword evidence="1" id="KW-0479">Metal-binding</keyword>
<reference evidence="5 6" key="1">
    <citation type="submission" date="2020-05" db="EMBL/GenBank/DDBJ databases">
        <title>Identification and distribution of gene clusters putatively required for synthesis of sphingolipid metabolism inhibitors in phylogenetically diverse species of the filamentous fungus Fusarium.</title>
        <authorList>
            <person name="Kim H.-S."/>
            <person name="Busman M."/>
            <person name="Brown D.W."/>
            <person name="Divon H."/>
            <person name="Uhlig S."/>
            <person name="Proctor R.H."/>
        </authorList>
    </citation>
    <scope>NUCLEOTIDE SEQUENCE [LARGE SCALE GENOMIC DNA]</scope>
    <source>
        <strain evidence="5 6">NRRL 66333</strain>
    </source>
</reference>
<feature type="domain" description="3-octaprenyl-4-hydroxybenzoate carboxy-lyase-like C-terminal" evidence="4">
    <location>
        <begin position="387"/>
        <end position="521"/>
    </location>
</feature>
<feature type="binding site" evidence="1">
    <location>
        <position position="232"/>
    </location>
    <ligand>
        <name>Mn(2+)</name>
        <dbReference type="ChEBI" id="CHEBI:29035"/>
    </ligand>
</feature>
<comment type="catalytic activity">
    <reaction evidence="1">
        <text>(E)-cinnamate + H(+) = styrene + CO2</text>
        <dbReference type="Rhea" id="RHEA:46920"/>
        <dbReference type="ChEBI" id="CHEBI:15378"/>
        <dbReference type="ChEBI" id="CHEBI:15669"/>
        <dbReference type="ChEBI" id="CHEBI:16526"/>
        <dbReference type="ChEBI" id="CHEBI:27452"/>
        <dbReference type="EC" id="4.1.1.102"/>
    </reaction>
</comment>
<comment type="cofactor">
    <cofactor evidence="1">
        <name>Mn(2+)</name>
        <dbReference type="ChEBI" id="CHEBI:29035"/>
    </cofactor>
</comment>
<dbReference type="EC" id="4.1.1.102" evidence="1"/>
<feature type="binding site" evidence="1">
    <location>
        <begin position="231"/>
        <end position="232"/>
    </location>
    <ligand>
        <name>prenylated FMN</name>
        <dbReference type="ChEBI" id="CHEBI:87746"/>
    </ligand>
</feature>
<evidence type="ECO:0000259" key="2">
    <source>
        <dbReference type="Pfam" id="PF01977"/>
    </source>
</evidence>
<comment type="function">
    <text evidence="1">Catalyzes the reversible decarboxylation of aromatic carboxylic acids like ferulic acid, p-coumaric acid or cinnamic acid, producing the corresponding vinyl derivatives 4-vinylphenol, 4-vinylguaiacol, and styrene, respectively, which play the role of aroma metabolites.</text>
</comment>
<feature type="domain" description="3-octaprenyl-4-hydroxybenzoate carboxy-lyase-like N-terminal" evidence="3">
    <location>
        <begin position="55"/>
        <end position="143"/>
    </location>
</feature>
<organism evidence="5 6">
    <name type="scientific">Gibberella subglutinans</name>
    <name type="common">Fusarium subglutinans</name>
    <dbReference type="NCBI Taxonomy" id="42677"/>
    <lineage>
        <taxon>Eukaryota</taxon>
        <taxon>Fungi</taxon>
        <taxon>Dikarya</taxon>
        <taxon>Ascomycota</taxon>
        <taxon>Pezizomycotina</taxon>
        <taxon>Sordariomycetes</taxon>
        <taxon>Hypocreomycetidae</taxon>
        <taxon>Hypocreales</taxon>
        <taxon>Nectriaceae</taxon>
        <taxon>Fusarium</taxon>
        <taxon>Fusarium fujikuroi species complex</taxon>
    </lineage>
</organism>
<feature type="binding site" evidence="1">
    <location>
        <position position="274"/>
    </location>
    <ligand>
        <name>Mn(2+)</name>
        <dbReference type="ChEBI" id="CHEBI:29035"/>
    </ligand>
</feature>
<name>A0A8H5L649_GIBSU</name>
<protein>
    <recommendedName>
        <fullName evidence="1">Ferulic acid decarboxylase 1</fullName>
        <ecNumber evidence="1">4.1.1.102</ecNumber>
    </recommendedName>
    <alternativeName>
        <fullName evidence="1">Phenacrylate decarboxylase</fullName>
    </alternativeName>
</protein>
<dbReference type="Pfam" id="PF20696">
    <property type="entry name" value="UbiD_C"/>
    <property type="match status" value="1"/>
</dbReference>